<dbReference type="GO" id="GO:0003676">
    <property type="term" value="F:nucleic acid binding"/>
    <property type="evidence" value="ECO:0007669"/>
    <property type="project" value="InterPro"/>
</dbReference>
<protein>
    <submittedName>
        <fullName evidence="1">Uncharacterized protein</fullName>
    </submittedName>
</protein>
<dbReference type="RefSeq" id="WP_338274105.1">
    <property type="nucleotide sequence ID" value="NZ_AP027266.1"/>
</dbReference>
<reference evidence="1 2" key="1">
    <citation type="submission" date="2023-01" db="EMBL/GenBank/DDBJ databases">
        <title>Complete genome sequence of Roseicyclus marinus strain Dej080120_10.</title>
        <authorList>
            <person name="Ueki S."/>
            <person name="Maruyama F."/>
        </authorList>
    </citation>
    <scope>NUCLEOTIDE SEQUENCE [LARGE SCALE GENOMIC DNA]</scope>
    <source>
        <strain evidence="1 2">Dej080120_10</strain>
    </source>
</reference>
<dbReference type="EMBL" id="AP027266">
    <property type="protein sequence ID" value="BDW84327.1"/>
    <property type="molecule type" value="Genomic_DNA"/>
</dbReference>
<name>A0AA48KH70_9RHOB</name>
<proteinExistence type="predicted"/>
<organism evidence="1 2">
    <name type="scientific">Roseicyclus marinus</name>
    <dbReference type="NCBI Taxonomy" id="2161673"/>
    <lineage>
        <taxon>Bacteria</taxon>
        <taxon>Pseudomonadati</taxon>
        <taxon>Pseudomonadota</taxon>
        <taxon>Alphaproteobacteria</taxon>
        <taxon>Rhodobacterales</taxon>
        <taxon>Roseobacteraceae</taxon>
        <taxon>Roseicyclus</taxon>
    </lineage>
</organism>
<keyword evidence="2" id="KW-1185">Reference proteome</keyword>
<sequence>MIDDFVGAEPSPLALKTAQIGRCGELLVQFLLLKLGVESAPMTTDSGVDLVAFLPESGQSITIQVKSNLQPKRNGKRGKLELVWALPKSCPAQFIALTDLSREKVWFFSKNEFAGVAQQETKQGLLRFYMHLEKRQRKTDRPADEHEFEGFLLENRPLPLLASQVTLSASETGSL</sequence>
<evidence type="ECO:0000313" key="1">
    <source>
        <dbReference type="EMBL" id="BDW84327.1"/>
    </source>
</evidence>
<gene>
    <name evidence="1" type="ORF">MACH21_05040</name>
</gene>
<dbReference type="Gene3D" id="3.40.1350.10">
    <property type="match status" value="1"/>
</dbReference>
<dbReference type="AlphaFoldDB" id="A0AA48KH70"/>
<evidence type="ECO:0000313" key="2">
    <source>
        <dbReference type="Proteomes" id="UP001337723"/>
    </source>
</evidence>
<dbReference type="InterPro" id="IPR011856">
    <property type="entry name" value="tRNA_endonuc-like_dom_sf"/>
</dbReference>
<accession>A0AA48KH70</accession>
<dbReference type="Proteomes" id="UP001337723">
    <property type="component" value="Chromosome"/>
</dbReference>
<dbReference type="KEGG" id="rmai:MACH21_05040"/>